<evidence type="ECO:0000313" key="2">
    <source>
        <dbReference type="WBParaSite" id="JU765_v2.g10719.t1"/>
    </source>
</evidence>
<dbReference type="Proteomes" id="UP000887576">
    <property type="component" value="Unplaced"/>
</dbReference>
<protein>
    <submittedName>
        <fullName evidence="2">DNA polymerase epsilon catalytic subunit</fullName>
    </submittedName>
</protein>
<proteinExistence type="predicted"/>
<evidence type="ECO:0000313" key="1">
    <source>
        <dbReference type="Proteomes" id="UP000887576"/>
    </source>
</evidence>
<dbReference type="WBParaSite" id="JU765_v2.g10719.t1">
    <property type="protein sequence ID" value="JU765_v2.g10719.t1"/>
    <property type="gene ID" value="JU765_v2.g10719"/>
</dbReference>
<name>A0AC34PWR9_9BILA</name>
<accession>A0AC34PWR9</accession>
<reference evidence="2" key="1">
    <citation type="submission" date="2022-11" db="UniProtKB">
        <authorList>
            <consortium name="WormBaseParasite"/>
        </authorList>
    </citation>
    <scope>IDENTIFICATION</scope>
</reference>
<organism evidence="1 2">
    <name type="scientific">Panagrolaimus sp. JU765</name>
    <dbReference type="NCBI Taxonomy" id="591449"/>
    <lineage>
        <taxon>Eukaryota</taxon>
        <taxon>Metazoa</taxon>
        <taxon>Ecdysozoa</taxon>
        <taxon>Nematoda</taxon>
        <taxon>Chromadorea</taxon>
        <taxon>Rhabditida</taxon>
        <taxon>Tylenchina</taxon>
        <taxon>Panagrolaimomorpha</taxon>
        <taxon>Panagrolaimoidea</taxon>
        <taxon>Panagrolaimidae</taxon>
        <taxon>Panagrolaimus</taxon>
    </lineage>
</organism>
<sequence>MTEVEKDDLVVQERDSSNFTDRLRLIKEHDNIDIKFGYQKYTESTYVNAWLVNVEPSEILDAPTKTVLSATDFYFIAENGSRLKISYPFRPYLYLGTIPGTEFQVASYLNKKYPIAHVEHVEKENLDLKNHLSGLKSKFLFVSFPSTVEMAAFKKEITPQIKKNQQNLKTSNDYTAMLAQHLGVAKTFSDGEANEQIIDIREHDLPYHMRVCIDEKIFVGLWYKISGCDPSNQKPKITRNFDLIDAPDPVVCAFDIETTKLPLKFPDSSIDQIMMISYMIDGRGYLIINREIISADIDDFEYTPRPEYKGEFKVFNEKDEKQLLKKFFAHLLKVKPHVMVTYNGDFFDWPFVEARAEFHGLKMYDEIGFYKDSQDEYKHINSIHMDAFRWVQRDS</sequence>